<protein>
    <recommendedName>
        <fullName evidence="1">DUF2087 domain-containing protein</fullName>
    </recommendedName>
</protein>
<sequence length="40" mass="4644">MRLLSAAPAMHADYVTLRRYLIEYGFLNRQPNESAYGVKK</sequence>
<dbReference type="EMBL" id="AHKH01000028">
    <property type="protein sequence ID" value="EHQ61887.1"/>
    <property type="molecule type" value="Genomic_DNA"/>
</dbReference>
<dbReference type="Proteomes" id="UP000003900">
    <property type="component" value="Unassembled WGS sequence"/>
</dbReference>
<dbReference type="PATRIC" id="fig|1131935.3.peg.2611"/>
<accession>H3SG77</accession>
<name>H3SG77_9BACL</name>
<proteinExistence type="predicted"/>
<organism evidence="2 3">
    <name type="scientific">Paenibacillus dendritiformis C454</name>
    <dbReference type="NCBI Taxonomy" id="1131935"/>
    <lineage>
        <taxon>Bacteria</taxon>
        <taxon>Bacillati</taxon>
        <taxon>Bacillota</taxon>
        <taxon>Bacilli</taxon>
        <taxon>Bacillales</taxon>
        <taxon>Paenibacillaceae</taxon>
        <taxon>Paenibacillus</taxon>
    </lineage>
</organism>
<dbReference type="STRING" id="1131935.PDENDC454_12660"/>
<dbReference type="Pfam" id="PF09860">
    <property type="entry name" value="DUF2087"/>
    <property type="match status" value="1"/>
</dbReference>
<evidence type="ECO:0000313" key="3">
    <source>
        <dbReference type="Proteomes" id="UP000003900"/>
    </source>
</evidence>
<evidence type="ECO:0000259" key="1">
    <source>
        <dbReference type="Pfam" id="PF09860"/>
    </source>
</evidence>
<dbReference type="InterPro" id="IPR018656">
    <property type="entry name" value="DUF2087"/>
</dbReference>
<dbReference type="AlphaFoldDB" id="H3SG77"/>
<comment type="caution">
    <text evidence="2">The sequence shown here is derived from an EMBL/GenBank/DDBJ whole genome shotgun (WGS) entry which is preliminary data.</text>
</comment>
<gene>
    <name evidence="2" type="ORF">PDENDC454_12660</name>
</gene>
<feature type="domain" description="DUF2087" evidence="1">
    <location>
        <begin position="9"/>
        <end position="36"/>
    </location>
</feature>
<evidence type="ECO:0000313" key="2">
    <source>
        <dbReference type="EMBL" id="EHQ61887.1"/>
    </source>
</evidence>
<reference evidence="2 3" key="1">
    <citation type="journal article" date="2012" name="J. Bacteriol.">
        <title>Genome Sequence of the Pattern-Forming Social Bacterium Paenibacillus dendritiformis C454 Chiral Morphotype.</title>
        <authorList>
            <person name="Sirota-Madi A."/>
            <person name="Olender T."/>
            <person name="Helman Y."/>
            <person name="Brainis I."/>
            <person name="Finkelshtein A."/>
            <person name="Roth D."/>
            <person name="Hagai E."/>
            <person name="Leshkowitz D."/>
            <person name="Brodsky L."/>
            <person name="Galatenko V."/>
            <person name="Nikolaev V."/>
            <person name="Gutnick D.L."/>
            <person name="Lancet D."/>
            <person name="Ben-Jacob E."/>
        </authorList>
    </citation>
    <scope>NUCLEOTIDE SEQUENCE [LARGE SCALE GENOMIC DNA]</scope>
    <source>
        <strain evidence="2 3">C454</strain>
    </source>
</reference>
<keyword evidence="3" id="KW-1185">Reference proteome</keyword>